<dbReference type="VEuPathDB" id="VectorBase:MDOMA2_001780"/>
<evidence type="ECO:0000256" key="2">
    <source>
        <dbReference type="SAM" id="MobiDB-lite"/>
    </source>
</evidence>
<evidence type="ECO:0000256" key="3">
    <source>
        <dbReference type="SAM" id="SignalP"/>
    </source>
</evidence>
<feature type="signal peptide" evidence="3">
    <location>
        <begin position="1"/>
        <end position="19"/>
    </location>
</feature>
<dbReference type="EMBL" id="KA647413">
    <property type="protein sequence ID" value="AFP62042.1"/>
    <property type="molecule type" value="mRNA"/>
</dbReference>
<organism evidence="4">
    <name type="scientific">Musca domestica</name>
    <name type="common">House fly</name>
    <dbReference type="NCBI Taxonomy" id="7370"/>
    <lineage>
        <taxon>Eukaryota</taxon>
        <taxon>Metazoa</taxon>
        <taxon>Ecdysozoa</taxon>
        <taxon>Arthropoda</taxon>
        <taxon>Hexapoda</taxon>
        <taxon>Insecta</taxon>
        <taxon>Pterygota</taxon>
        <taxon>Neoptera</taxon>
        <taxon>Endopterygota</taxon>
        <taxon>Diptera</taxon>
        <taxon>Brachycera</taxon>
        <taxon>Muscomorpha</taxon>
        <taxon>Muscoidea</taxon>
        <taxon>Muscidae</taxon>
        <taxon>Musca</taxon>
    </lineage>
</organism>
<sequence>MKGLSLFIVLVALVQWSTGYSAYGRLSSYGGQGSYGSGSYAYGSSGTGYNSGSSYGSSSNYGSGSGYGSGYVSGSGYNSGSYGSRRCDGTSCSFGGSNSAYTSSQTSSSTSSSSSSGSSASYSTCCALNSWAQQYLTEIREFSARLRQEYNSMSTGSGHGYSSTYTPWSERIISLTGKTSGELDAICRLQAEELLNDKRSGVLSYQLIAQPNFFDWKSAEALYRYYAVDNGQQQTLDLGYKPVDLSGFDDVKTYSYPTEVKVIDGKTYVVHKNVTEAHKSSGTGTLDNPYVTVIKRNRTIIANGPAGVYNTANLGYNTGAYVVPTGAGYTAGSGGVSYGPAGTTTTVTRKKTVYDWANQNMEPSVIGYRPSVNLETSSYTRPPVHIPVETYGSDVETFNTGYRPSYGPGSTVTVQRVNKTIIKDHTGTRVSGSESHKKWVDGKLVYDTERPFGEWSVPRDEDWKREERERFFWFLTAGNATPHSLEAWERQQEERLLGLAERHHCSLEDIQKFHRTELERYQILLAQYNSQTEEPSDWKRKERGRLDWLIHQNSVTRDELERWQRENADKLNQLARQYHIPVQDLKNWQIEELDRLYVYFNDQNNSMIAIPTDNFVRSSEQARLEELIRQHNATIDQLHNSIKMDQEKLKDISKVYKGNVEEMEKWLKGELARLGGIITETREEMTRITEWQKSERARLENMVKLHQGSVTDIDQQMAKDRVYLQNLANKYHVSIDELEKWQRQELERLQNEGQMQIEKGIKEWQLREHENLKKLIARNDLTIEEFQTQIINDRQRLENLARTYHVQIAEIETWLKSEMSQLKNEGFLTEVKKELEDWQKKERERLMLIVQQSGATVQDLELKIKADQSHLNQLAANYNVQVKEIEDWLKNELMRLQSQGLVKPENLQEWQKAERNEIFKLIENNRVTIEEFENKLLNDRRKLADLARTYNVQIHEIETWIKKEGERLQSLGLIQIKEQLNNWQTIERERLMKLLQENNYSIKELEEKLKKDQTHLYATANQHQVRVEEIEEWLKKEIKRLQDEGMLEIEKLKSWQLEWRGNLTNMIKERDFTVEQFHTWLMDDRKRLEALAMQHNVQIEEIEEWVKNEEQRFISMGLLKPNEKLTNWQEVERRYLERITQEQYHSTEQLEQRLRQDRELLEKLARDYQVQVAEIESWMKKELARLRDEGQLQIDNLTSWQIAEKERLDRLLKQNKNWSVEEFESVLKQDREHMQNTAFQYHVSVEEIEKWIQGEVDRLQQQGKLNIEKMTQWQKDQYQRIMNLLQQQSSITAEEFETKIQNDRRFLMNLAKQYNVNINEVETYVKKVIEELKEKGKFEIEQLKGWQLVERDYIRNLITQYKNSLSTEEYERKLRNDRDHLKQLSDYYQVSVKEIEEWMIRELQRLRKDSSDQIAKLAAWQQQELERLKQLIKENNKLNYIQFEVELKKQQDHIRRLSQQYSVSVEEVEQWLREQLLNLKTTGQVQVENLSKWQEDEQKRLIALCLQQQREISNEEFERQLAKDRARIEKLSMDYNLSVQEIEQWMKDELKRLKDSGLVQLEQLSYWQKIERERLLDWLKQQNSLTTAEDLDGFIRRDKERLERIAQDYHVTVEEIESWIEQEGARLQMLGVIHGPGTYSHTVDRQWNVTTKYPSYVPATPATPSNWDKYNTEEVWKEQTKAHLVAVAQGRPMSWQEFEKYLRDERPRLEQYARQFHVTVEEIETWLRSVAQQLTKEGYIHGKTTVEEWETVEYNYLQQLLNQKPQGQQWSYEELERQLLNDRQHLQHLANQYHLSVEDIINWYRLELQKLLNDQRLVSENLTQWQKDQKDRIYQLVKQKPYQSYTQWESELLRDQTTLNRICDQYHVTIEEVEIWIRRELQRLMNLGLIRNTQTSSSSSGSSSGSGKNWQDEERRRLRAIASEISITEEEFLEFIASDDAFQQHLTRIYGCTLEELVPFQNIEIGKMNREGLLDRTQLLKVEPWQKAERDRLYSFIKDKSYTLENLKNWQKQETAFTRLASHYGITTQTLKEWQLEEFERLMNLAHFYQMNLNQLQDFREKELRYLTYVMHKKTSSAEEQNRWAHSEMARMNVLQRKVNLSGEQLKQWRRRLYLLAQARLPFSYGGSGGHAYGELPTNSTGYYPKISKDRGDQPPNVYDEQMDPNEPGVAGKDPLYPPPAAQLHNDGNGQYSSHYNTAMSGGGSGSASRYSKKEYEYTRPGYGGHYSMQADADFGQQQQVEELNDFGQQQQQQDVEVEDLTGTFTSHQSPYYHNNNHRQAQNEKQVMAEHTAQIEVQAETEKPGFFSNIKNKIFG</sequence>
<keyword evidence="1" id="KW-0175">Coiled coil</keyword>
<accession>T1PHP8</accession>
<name>T1PHP8_MUSDO</name>
<feature type="compositionally biased region" description="Polar residues" evidence="2">
    <location>
        <begin position="2186"/>
        <end position="2200"/>
    </location>
</feature>
<proteinExistence type="evidence at transcript level"/>
<keyword evidence="3" id="KW-0732">Signal</keyword>
<dbReference type="VEuPathDB" id="VectorBase:MDOA008249"/>
<evidence type="ECO:0000256" key="1">
    <source>
        <dbReference type="SAM" id="Coils"/>
    </source>
</evidence>
<protein>
    <submittedName>
        <fullName evidence="4">LysM domain protein</fullName>
    </submittedName>
</protein>
<reference evidence="4" key="1">
    <citation type="submission" date="2012-08" db="EMBL/GenBank/DDBJ databases">
        <title>Transcriptome of adult Musca domestica launches a platform for comparative house fly gene expression and characterization of differential gene expression among resistant and susceptible house flies.</title>
        <authorList>
            <person name="Liu N."/>
            <person name="Zhang L."/>
            <person name="Li M."/>
            <person name="Reid W."/>
        </authorList>
    </citation>
    <scope>NUCLEOTIDE SEQUENCE</scope>
    <source>
        <strain evidence="4">ALHF</strain>
        <tissue evidence="4">Whole body</tissue>
    </source>
</reference>
<feature type="region of interest" description="Disordered" evidence="2">
    <location>
        <begin position="2144"/>
        <end position="2210"/>
    </location>
</feature>
<feature type="chain" id="PRO_5004582857" evidence="3">
    <location>
        <begin position="20"/>
        <end position="2316"/>
    </location>
</feature>
<evidence type="ECO:0000313" key="4">
    <source>
        <dbReference type="EMBL" id="AFP62042.1"/>
    </source>
</evidence>
<feature type="coiled-coil region" evidence="1">
    <location>
        <begin position="1403"/>
        <end position="1460"/>
    </location>
</feature>